<keyword evidence="8" id="KW-0625">Polysaccharide transport</keyword>
<dbReference type="PANTHER" id="PTHR33619">
    <property type="entry name" value="POLYSACCHARIDE EXPORT PROTEIN GFCE-RELATED"/>
    <property type="match status" value="1"/>
</dbReference>
<dbReference type="PANTHER" id="PTHR33619:SF3">
    <property type="entry name" value="POLYSACCHARIDE EXPORT PROTEIN GFCE-RELATED"/>
    <property type="match status" value="1"/>
</dbReference>
<dbReference type="RefSeq" id="WP_259450047.1">
    <property type="nucleotide sequence ID" value="NZ_CP119520.1"/>
</dbReference>
<dbReference type="InterPro" id="IPR049712">
    <property type="entry name" value="Poly_export"/>
</dbReference>
<evidence type="ECO:0000256" key="2">
    <source>
        <dbReference type="ARBA" id="ARBA00009450"/>
    </source>
</evidence>
<organism evidence="18 19">
    <name type="scientific">Telluria mixta</name>
    <dbReference type="NCBI Taxonomy" id="34071"/>
    <lineage>
        <taxon>Bacteria</taxon>
        <taxon>Pseudomonadati</taxon>
        <taxon>Pseudomonadota</taxon>
        <taxon>Betaproteobacteria</taxon>
        <taxon>Burkholderiales</taxon>
        <taxon>Oxalobacteraceae</taxon>
        <taxon>Telluria group</taxon>
        <taxon>Telluria</taxon>
    </lineage>
</organism>
<dbReference type="InterPro" id="IPR054765">
    <property type="entry name" value="SLBB_dom"/>
</dbReference>
<feature type="domain" description="Polysaccharide export protein N-terminal" evidence="16">
    <location>
        <begin position="110"/>
        <end position="179"/>
    </location>
</feature>
<feature type="signal peptide" evidence="15">
    <location>
        <begin position="1"/>
        <end position="20"/>
    </location>
</feature>
<dbReference type="Gene3D" id="3.10.560.10">
    <property type="entry name" value="Outer membrane lipoprotein wza domain like"/>
    <property type="match status" value="2"/>
</dbReference>
<dbReference type="Pfam" id="PF22461">
    <property type="entry name" value="SLBB_2"/>
    <property type="match status" value="1"/>
</dbReference>
<accession>A0ABT2C0Q5</accession>
<evidence type="ECO:0000313" key="19">
    <source>
        <dbReference type="Proteomes" id="UP001165263"/>
    </source>
</evidence>
<evidence type="ECO:0000259" key="17">
    <source>
        <dbReference type="Pfam" id="PF22461"/>
    </source>
</evidence>
<evidence type="ECO:0000256" key="10">
    <source>
        <dbReference type="ARBA" id="ARBA00023114"/>
    </source>
</evidence>
<evidence type="ECO:0000256" key="14">
    <source>
        <dbReference type="ARBA" id="ARBA00023288"/>
    </source>
</evidence>
<reference evidence="18" key="1">
    <citation type="submission" date="2022-08" db="EMBL/GenBank/DDBJ databases">
        <title>Reclassification of Massilia species as members of the genera Telluria, Duganella, Pseudoduganella, Mokoshia gen. nov. and Zemynaea gen. nov. using orthogonal and non-orthogonal genome-based approaches.</title>
        <authorList>
            <person name="Bowman J.P."/>
        </authorList>
    </citation>
    <scope>NUCLEOTIDE SEQUENCE</scope>
    <source>
        <strain evidence="18">LMG 11547</strain>
    </source>
</reference>
<keyword evidence="4" id="KW-1134">Transmembrane beta strand</keyword>
<evidence type="ECO:0000256" key="3">
    <source>
        <dbReference type="ARBA" id="ARBA00022448"/>
    </source>
</evidence>
<dbReference type="Proteomes" id="UP001165263">
    <property type="component" value="Unassembled WGS sequence"/>
</dbReference>
<keyword evidence="3" id="KW-0813">Transport</keyword>
<proteinExistence type="inferred from homology"/>
<evidence type="ECO:0000256" key="9">
    <source>
        <dbReference type="ARBA" id="ARBA00023065"/>
    </source>
</evidence>
<evidence type="ECO:0000256" key="5">
    <source>
        <dbReference type="ARBA" id="ARBA00022597"/>
    </source>
</evidence>
<evidence type="ECO:0000256" key="11">
    <source>
        <dbReference type="ARBA" id="ARBA00023136"/>
    </source>
</evidence>
<evidence type="ECO:0000256" key="6">
    <source>
        <dbReference type="ARBA" id="ARBA00022692"/>
    </source>
</evidence>
<evidence type="ECO:0000256" key="4">
    <source>
        <dbReference type="ARBA" id="ARBA00022452"/>
    </source>
</evidence>
<evidence type="ECO:0000256" key="1">
    <source>
        <dbReference type="ARBA" id="ARBA00004571"/>
    </source>
</evidence>
<evidence type="ECO:0000256" key="8">
    <source>
        <dbReference type="ARBA" id="ARBA00023047"/>
    </source>
</evidence>
<evidence type="ECO:0000256" key="7">
    <source>
        <dbReference type="ARBA" id="ARBA00022729"/>
    </source>
</evidence>
<keyword evidence="10" id="KW-0626">Porin</keyword>
<keyword evidence="14" id="KW-0449">Lipoprotein</keyword>
<evidence type="ECO:0000259" key="16">
    <source>
        <dbReference type="Pfam" id="PF02563"/>
    </source>
</evidence>
<comment type="similarity">
    <text evidence="2">Belongs to the BexD/CtrA/VexA family.</text>
</comment>
<feature type="chain" id="PRO_5045642057" evidence="15">
    <location>
        <begin position="21"/>
        <end position="581"/>
    </location>
</feature>
<keyword evidence="13" id="KW-0998">Cell outer membrane</keyword>
<feature type="domain" description="SLBB" evidence="17">
    <location>
        <begin position="190"/>
        <end position="267"/>
    </location>
</feature>
<keyword evidence="5" id="KW-0762">Sugar transport</keyword>
<protein>
    <submittedName>
        <fullName evidence="18">Polysaccharide export protein</fullName>
    </submittedName>
</protein>
<dbReference type="EMBL" id="JANUHC010000005">
    <property type="protein sequence ID" value="MCS0630967.1"/>
    <property type="molecule type" value="Genomic_DNA"/>
</dbReference>
<comment type="subcellular location">
    <subcellularLocation>
        <location evidence="1">Cell outer membrane</location>
        <topology evidence="1">Multi-pass membrane protein</topology>
    </subcellularLocation>
</comment>
<dbReference type="InterPro" id="IPR003715">
    <property type="entry name" value="Poly_export_N"/>
</dbReference>
<evidence type="ECO:0000313" key="18">
    <source>
        <dbReference type="EMBL" id="MCS0630967.1"/>
    </source>
</evidence>
<comment type="caution">
    <text evidence="18">The sequence shown here is derived from an EMBL/GenBank/DDBJ whole genome shotgun (WGS) entry which is preliminary data.</text>
</comment>
<keyword evidence="7 15" id="KW-0732">Signal</keyword>
<keyword evidence="11" id="KW-0472">Membrane</keyword>
<evidence type="ECO:0000256" key="15">
    <source>
        <dbReference type="SAM" id="SignalP"/>
    </source>
</evidence>
<evidence type="ECO:0000256" key="12">
    <source>
        <dbReference type="ARBA" id="ARBA00023139"/>
    </source>
</evidence>
<keyword evidence="12" id="KW-0564">Palmitate</keyword>
<gene>
    <name evidence="18" type="ORF">NX786_16670</name>
</gene>
<dbReference type="Pfam" id="PF02563">
    <property type="entry name" value="Poly_export"/>
    <property type="match status" value="1"/>
</dbReference>
<name>A0ABT2C0Q5_9BURK</name>
<evidence type="ECO:0000256" key="13">
    <source>
        <dbReference type="ARBA" id="ARBA00023237"/>
    </source>
</evidence>
<keyword evidence="19" id="KW-1185">Reference proteome</keyword>
<sequence length="581" mass="63282">MRFSFVMSLALVAAMSNAVAAQRTGNTQSKAKEAAVEIKAPAGAEGSMSLSPAAAMNQYGAGTQLEAMNTVEAGAPAPEKFDYSVNTKSDVFGAKLFSGSFLQQGAMQFNPDYLIAVGDQLMMRFWGGFNFEGVFTVDPKGNVFVPQVGPVQVLGVRNRDLQQVVEASVRKVFRANVAVYASLAKAQPVRVFVGGNVRRPGLYNGTSMDSLLHYLDSAGGIDTERGSFLNVVVKRGQQVRTSVNLYDFLLNGVMPMIQLGDGDVIFVEPRHHTVKVEGFAENAKRFEFVDKSITLADVMALAKPTSQATNVRIVRNSGTVRNIDYYSLSTATDVRIFDGDEVEFTSDTKPGTITVRVDGEHQSMREYVLPYGASMGMLLSQIKPSAQSDMQNIQLFRHSVQERQKELLDTSLSNLQQAVLTARSGTAEEAQLRKEEAGLMLQWVERARKITPRGQVVISRAANLNDLVLENGDTLRIPAKGSLVLVSGEVLFPNAVAYDPKWGLEDYVRVTGGLTQHADSSRIIIAHPDGSFDDSNNLSALKAGDEIMVLPKVDVKSRQIWKEVTQVIYQIAISAKVALGL</sequence>
<keyword evidence="6" id="KW-0812">Transmembrane</keyword>
<keyword evidence="9" id="KW-0406">Ion transport</keyword>